<dbReference type="PANTHER" id="PTHR31170">
    <property type="entry name" value="BNAC04G53230D PROTEIN"/>
    <property type="match status" value="1"/>
</dbReference>
<sequence length="103" mass="12103">MEDLDELLNGRLDGLSTSRRQYSVFRVDDDQRRGSEKYYSPKLVSIGPYHHREAGLIDMEGEKLSYLSQLLDRYQGKTQVFHQSNLNPQRSTTEQSRLQRGRR</sequence>
<evidence type="ECO:0000313" key="3">
    <source>
        <dbReference type="Proteomes" id="UP001497516"/>
    </source>
</evidence>
<feature type="region of interest" description="Disordered" evidence="1">
    <location>
        <begin position="81"/>
        <end position="103"/>
    </location>
</feature>
<dbReference type="Pfam" id="PF03140">
    <property type="entry name" value="DUF247"/>
    <property type="match status" value="1"/>
</dbReference>
<dbReference type="AlphaFoldDB" id="A0AAV2EES4"/>
<dbReference type="InterPro" id="IPR004158">
    <property type="entry name" value="DUF247_pln"/>
</dbReference>
<keyword evidence="3" id="KW-1185">Reference proteome</keyword>
<reference evidence="2 3" key="1">
    <citation type="submission" date="2024-04" db="EMBL/GenBank/DDBJ databases">
        <authorList>
            <person name="Fracassetti M."/>
        </authorList>
    </citation>
    <scope>NUCLEOTIDE SEQUENCE [LARGE SCALE GENOMIC DNA]</scope>
</reference>
<accession>A0AAV2EES4</accession>
<protein>
    <submittedName>
        <fullName evidence="2">Uncharacterized protein</fullName>
    </submittedName>
</protein>
<dbReference type="PANTHER" id="PTHR31170:SF25">
    <property type="entry name" value="BNAA09G04570D PROTEIN"/>
    <property type="match status" value="1"/>
</dbReference>
<dbReference type="Proteomes" id="UP001497516">
    <property type="component" value="Chromosome 4"/>
</dbReference>
<dbReference type="EMBL" id="OZ034817">
    <property type="protein sequence ID" value="CAL1384466.1"/>
    <property type="molecule type" value="Genomic_DNA"/>
</dbReference>
<gene>
    <name evidence="2" type="ORF">LTRI10_LOCUS25668</name>
</gene>
<organism evidence="2 3">
    <name type="scientific">Linum trigynum</name>
    <dbReference type="NCBI Taxonomy" id="586398"/>
    <lineage>
        <taxon>Eukaryota</taxon>
        <taxon>Viridiplantae</taxon>
        <taxon>Streptophyta</taxon>
        <taxon>Embryophyta</taxon>
        <taxon>Tracheophyta</taxon>
        <taxon>Spermatophyta</taxon>
        <taxon>Magnoliopsida</taxon>
        <taxon>eudicotyledons</taxon>
        <taxon>Gunneridae</taxon>
        <taxon>Pentapetalae</taxon>
        <taxon>rosids</taxon>
        <taxon>fabids</taxon>
        <taxon>Malpighiales</taxon>
        <taxon>Linaceae</taxon>
        <taxon>Linum</taxon>
    </lineage>
</organism>
<evidence type="ECO:0000256" key="1">
    <source>
        <dbReference type="SAM" id="MobiDB-lite"/>
    </source>
</evidence>
<name>A0AAV2EES4_9ROSI</name>
<proteinExistence type="predicted"/>
<evidence type="ECO:0000313" key="2">
    <source>
        <dbReference type="EMBL" id="CAL1384466.1"/>
    </source>
</evidence>